<accession>A0ABY5LE24</accession>
<name>A0ABY5LE24_9SPHN</name>
<dbReference type="Proteomes" id="UP001058533">
    <property type="component" value="Chromosome"/>
</dbReference>
<organism evidence="2 3">
    <name type="scientific">Sphingomonas qomolangmaensis</name>
    <dbReference type="NCBI Taxonomy" id="2918765"/>
    <lineage>
        <taxon>Bacteria</taxon>
        <taxon>Pseudomonadati</taxon>
        <taxon>Pseudomonadota</taxon>
        <taxon>Alphaproteobacteria</taxon>
        <taxon>Sphingomonadales</taxon>
        <taxon>Sphingomonadaceae</taxon>
        <taxon>Sphingomonas</taxon>
    </lineage>
</organism>
<evidence type="ECO:0000313" key="2">
    <source>
        <dbReference type="EMBL" id="UUL83943.1"/>
    </source>
</evidence>
<keyword evidence="1" id="KW-0812">Transmembrane</keyword>
<feature type="transmembrane region" description="Helical" evidence="1">
    <location>
        <begin position="44"/>
        <end position="65"/>
    </location>
</feature>
<proteinExistence type="predicted"/>
<keyword evidence="1" id="KW-0472">Membrane</keyword>
<keyword evidence="1" id="KW-1133">Transmembrane helix</keyword>
<keyword evidence="3" id="KW-1185">Reference proteome</keyword>
<reference evidence="2" key="1">
    <citation type="submission" date="2022-07" db="EMBL/GenBank/DDBJ databases">
        <title>Sphingomonas sp. nov., a novel bacterium isolated from the north slope of the Mount Everest.</title>
        <authorList>
            <person name="Cui X."/>
            <person name="Liu Y."/>
        </authorList>
    </citation>
    <scope>NUCLEOTIDE SEQUENCE</scope>
    <source>
        <strain evidence="2">S5-59</strain>
    </source>
</reference>
<sequence>MDSADRPSLADRLFAAMRSRGAAPAAKPAVPAVERQRGDDSGGFGILLAILLPAGPVLAWGAATLQASAIRQETQAQRRAAAPALAARAAGLADHAALAEGAPGIADTLNAFAATLPPDARLAAVAADERGRLSADVATPDPDTLRTALRRDPRTARLRDVGQTRGDGVILVRLREVAE</sequence>
<protein>
    <submittedName>
        <fullName evidence="2">Uncharacterized protein</fullName>
    </submittedName>
</protein>
<dbReference type="RefSeq" id="WP_256507778.1">
    <property type="nucleotide sequence ID" value="NZ_CP101740.1"/>
</dbReference>
<evidence type="ECO:0000256" key="1">
    <source>
        <dbReference type="SAM" id="Phobius"/>
    </source>
</evidence>
<gene>
    <name evidence="2" type="ORF">NMP03_07055</name>
</gene>
<evidence type="ECO:0000313" key="3">
    <source>
        <dbReference type="Proteomes" id="UP001058533"/>
    </source>
</evidence>
<dbReference type="EMBL" id="CP101740">
    <property type="protein sequence ID" value="UUL83943.1"/>
    <property type="molecule type" value="Genomic_DNA"/>
</dbReference>